<evidence type="ECO:0000256" key="4">
    <source>
        <dbReference type="SAM" id="MobiDB-lite"/>
    </source>
</evidence>
<dbReference type="InterPro" id="IPR001608">
    <property type="entry name" value="Ala_racemase_N"/>
</dbReference>
<gene>
    <name evidence="6" type="ORF">J5V16_00565</name>
</gene>
<dbReference type="Gene3D" id="3.20.20.10">
    <property type="entry name" value="Alanine racemase"/>
    <property type="match status" value="1"/>
</dbReference>
<dbReference type="PIRSF" id="PIRSF004848">
    <property type="entry name" value="YBL036c_PLPDEIII"/>
    <property type="match status" value="1"/>
</dbReference>
<evidence type="ECO:0000256" key="3">
    <source>
        <dbReference type="RuleBase" id="RU004514"/>
    </source>
</evidence>
<evidence type="ECO:0000313" key="7">
    <source>
        <dbReference type="Proteomes" id="UP000681341"/>
    </source>
</evidence>
<dbReference type="EMBL" id="JAGFNP010000001">
    <property type="protein sequence ID" value="MBO3731299.1"/>
    <property type="molecule type" value="Genomic_DNA"/>
</dbReference>
<dbReference type="HAMAP" id="MF_02087">
    <property type="entry name" value="PLP_homeostasis"/>
    <property type="match status" value="1"/>
</dbReference>
<feature type="region of interest" description="Disordered" evidence="4">
    <location>
        <begin position="1"/>
        <end position="30"/>
    </location>
</feature>
<reference evidence="6 7" key="1">
    <citation type="submission" date="2021-03" db="EMBL/GenBank/DDBJ databases">
        <title>Glycomyces sp. nov., a novel actinomycete isolated from soil.</title>
        <authorList>
            <person name="Yang X."/>
            <person name="Xu X."/>
        </authorList>
    </citation>
    <scope>NUCLEOTIDE SEQUENCE [LARGE SCALE GENOMIC DNA]</scope>
    <source>
        <strain evidence="6 7">NEAU-S30</strain>
    </source>
</reference>
<dbReference type="PANTHER" id="PTHR10146">
    <property type="entry name" value="PROLINE SYNTHETASE CO-TRANSCRIBED BACTERIAL HOMOLOG PROTEIN"/>
    <property type="match status" value="1"/>
</dbReference>
<dbReference type="NCBIfam" id="TIGR00044">
    <property type="entry name" value="YggS family pyridoxal phosphate-dependent enzyme"/>
    <property type="match status" value="1"/>
</dbReference>
<dbReference type="SUPFAM" id="SSF51419">
    <property type="entry name" value="PLP-binding barrel"/>
    <property type="match status" value="1"/>
</dbReference>
<evidence type="ECO:0000313" key="6">
    <source>
        <dbReference type="EMBL" id="MBO3731299.1"/>
    </source>
</evidence>
<evidence type="ECO:0000256" key="1">
    <source>
        <dbReference type="ARBA" id="ARBA00022898"/>
    </source>
</evidence>
<dbReference type="Proteomes" id="UP000681341">
    <property type="component" value="Unassembled WGS sequence"/>
</dbReference>
<name>A0ABS3TXQ1_9ACTN</name>
<comment type="caution">
    <text evidence="6">The sequence shown here is derived from an EMBL/GenBank/DDBJ whole genome shotgun (WGS) entry which is preliminary data.</text>
</comment>
<sequence>MNSQRRPPVQAAAPPDSLGPQHLTTRSRRDQLRDNLNRTREAIAAACSDAGRTPDSVRLIVVTKTFPSSDAATLVELGQTDLGENRDQEAAPKAAELGAAGLEPVWHFVGQLQRNKAKSVAGYADWVHSVDRAPLAAALSNAANAHGRTLNALIQVSLDGDTARGGVPVADLEPLAEAIAAAPALVLKGVMAVAPLGWEPARAFALLNECSERVRRTDPGATEVSAGMSGDYREAVLAGATMVRLGRNVLGEREPMA</sequence>
<accession>A0ABS3TXQ1</accession>
<feature type="domain" description="Alanine racemase N-terminal" evidence="5">
    <location>
        <begin position="56"/>
        <end position="251"/>
    </location>
</feature>
<evidence type="ECO:0000259" key="5">
    <source>
        <dbReference type="Pfam" id="PF01168"/>
    </source>
</evidence>
<comment type="similarity">
    <text evidence="2 3">Belongs to the pyridoxal phosphate-binding protein YggS/PROSC family.</text>
</comment>
<evidence type="ECO:0000256" key="2">
    <source>
        <dbReference type="HAMAP-Rule" id="MF_02087"/>
    </source>
</evidence>
<feature type="modified residue" description="N6-(pyridoxal phosphate)lysine" evidence="2">
    <location>
        <position position="64"/>
    </location>
</feature>
<dbReference type="InterPro" id="IPR011078">
    <property type="entry name" value="PyrdxlP_homeostasis"/>
</dbReference>
<keyword evidence="1 2" id="KW-0663">Pyridoxal phosphate</keyword>
<dbReference type="CDD" id="cd00635">
    <property type="entry name" value="PLPDE_III_YBL036c_like"/>
    <property type="match status" value="1"/>
</dbReference>
<feature type="compositionally biased region" description="Low complexity" evidence="4">
    <location>
        <begin position="1"/>
        <end position="15"/>
    </location>
</feature>
<dbReference type="Pfam" id="PF01168">
    <property type="entry name" value="Ala_racemase_N"/>
    <property type="match status" value="1"/>
</dbReference>
<protein>
    <recommendedName>
        <fullName evidence="2">Pyridoxal phosphate homeostasis protein</fullName>
        <shortName evidence="2">PLP homeostasis protein</shortName>
    </recommendedName>
</protein>
<dbReference type="InterPro" id="IPR029066">
    <property type="entry name" value="PLP-binding_barrel"/>
</dbReference>
<keyword evidence="7" id="KW-1185">Reference proteome</keyword>
<comment type="function">
    <text evidence="2">Pyridoxal 5'-phosphate (PLP)-binding protein, which is involved in PLP homeostasis.</text>
</comment>
<organism evidence="6 7">
    <name type="scientific">Glycomyces niveus</name>
    <dbReference type="NCBI Taxonomy" id="2820287"/>
    <lineage>
        <taxon>Bacteria</taxon>
        <taxon>Bacillati</taxon>
        <taxon>Actinomycetota</taxon>
        <taxon>Actinomycetes</taxon>
        <taxon>Glycomycetales</taxon>
        <taxon>Glycomycetaceae</taxon>
        <taxon>Glycomyces</taxon>
    </lineage>
</organism>
<proteinExistence type="inferred from homology"/>
<dbReference type="PROSITE" id="PS01211">
    <property type="entry name" value="UPF0001"/>
    <property type="match status" value="1"/>
</dbReference>
<dbReference type="PANTHER" id="PTHR10146:SF14">
    <property type="entry name" value="PYRIDOXAL PHOSPHATE HOMEOSTASIS PROTEIN"/>
    <property type="match status" value="1"/>
</dbReference>